<reference evidence="8" key="1">
    <citation type="submission" date="2021-01" db="EMBL/GenBank/DDBJ databases">
        <title>Draft genome sequence of Acholeplasmataceae bacterium strain Mahy22.</title>
        <authorList>
            <person name="Watanabe M."/>
            <person name="Kojima H."/>
            <person name="Fukui M."/>
        </authorList>
    </citation>
    <scope>NUCLEOTIDE SEQUENCE</scope>
    <source>
        <strain evidence="8">Mahy22</strain>
    </source>
</reference>
<protein>
    <recommendedName>
        <fullName evidence="2">dUTP diphosphatase</fullName>
        <ecNumber evidence="2">3.6.1.23</ecNumber>
    </recommendedName>
</protein>
<feature type="domain" description="dUTPase-like" evidence="7">
    <location>
        <begin position="17"/>
        <end position="145"/>
    </location>
</feature>
<evidence type="ECO:0000313" key="9">
    <source>
        <dbReference type="Proteomes" id="UP000620133"/>
    </source>
</evidence>
<evidence type="ECO:0000256" key="2">
    <source>
        <dbReference type="ARBA" id="ARBA00012379"/>
    </source>
</evidence>
<keyword evidence="9" id="KW-1185">Reference proteome</keyword>
<dbReference type="GO" id="GO:0004170">
    <property type="term" value="F:dUTP diphosphatase activity"/>
    <property type="evidence" value="ECO:0007669"/>
    <property type="project" value="UniProtKB-EC"/>
</dbReference>
<dbReference type="PANTHER" id="PTHR11241">
    <property type="entry name" value="DEOXYURIDINE 5'-TRIPHOSPHATE NUCLEOTIDOHYDROLASE"/>
    <property type="match status" value="1"/>
</dbReference>
<dbReference type="InterPro" id="IPR029054">
    <property type="entry name" value="dUTPase-like"/>
</dbReference>
<dbReference type="GO" id="GO:0046081">
    <property type="term" value="P:dUTP catabolic process"/>
    <property type="evidence" value="ECO:0007669"/>
    <property type="project" value="InterPro"/>
</dbReference>
<comment type="similarity">
    <text evidence="1">Belongs to the dUTPase family.</text>
</comment>
<dbReference type="NCBIfam" id="TIGR00576">
    <property type="entry name" value="dut"/>
    <property type="match status" value="1"/>
</dbReference>
<dbReference type="AlphaFoldDB" id="A0A7U9TIY7"/>
<dbReference type="CDD" id="cd07557">
    <property type="entry name" value="trimeric_dUTPase"/>
    <property type="match status" value="1"/>
</dbReference>
<name>A0A7U9TIY7_9MOLU</name>
<evidence type="ECO:0000259" key="7">
    <source>
        <dbReference type="Pfam" id="PF00692"/>
    </source>
</evidence>
<feature type="compositionally biased region" description="Basic and acidic residues" evidence="6">
    <location>
        <begin position="145"/>
        <end position="154"/>
    </location>
</feature>
<proteinExistence type="inferred from homology"/>
<dbReference type="NCBIfam" id="NF001862">
    <property type="entry name" value="PRK00601.1"/>
    <property type="match status" value="1"/>
</dbReference>
<evidence type="ECO:0000313" key="8">
    <source>
        <dbReference type="EMBL" id="BCR36529.1"/>
    </source>
</evidence>
<dbReference type="Proteomes" id="UP000620133">
    <property type="component" value="Chromosome"/>
</dbReference>
<evidence type="ECO:0000256" key="5">
    <source>
        <dbReference type="ARBA" id="ARBA00047686"/>
    </source>
</evidence>
<dbReference type="GO" id="GO:0000287">
    <property type="term" value="F:magnesium ion binding"/>
    <property type="evidence" value="ECO:0007669"/>
    <property type="project" value="InterPro"/>
</dbReference>
<dbReference type="KEGG" id="manr:MPAN_014220"/>
<dbReference type="EMBL" id="AP024412">
    <property type="protein sequence ID" value="BCR36529.1"/>
    <property type="molecule type" value="Genomic_DNA"/>
</dbReference>
<dbReference type="PANTHER" id="PTHR11241:SF0">
    <property type="entry name" value="DEOXYURIDINE 5'-TRIPHOSPHATE NUCLEOTIDOHYDROLASE"/>
    <property type="match status" value="1"/>
</dbReference>
<dbReference type="InterPro" id="IPR008181">
    <property type="entry name" value="dUTPase"/>
</dbReference>
<dbReference type="GO" id="GO:0006226">
    <property type="term" value="P:dUMP biosynthetic process"/>
    <property type="evidence" value="ECO:0007669"/>
    <property type="project" value="InterPro"/>
</dbReference>
<sequence>MRKFEIVQAYKDYDVLAPRRATKHSAGYDLASVEDIVIKPGEIKMIPTGLKALIPDNEVLFIYPRSSLGLKKGLMMSNGVGVVDADYYNNENNEGHIMVPLYNFSKENASVEKGERVAQGVFVGFQKTIDDDPEHKQRLGGFGSSDKKVEKIKL</sequence>
<gene>
    <name evidence="8" type="primary">dut</name>
    <name evidence="8" type="ORF">MPAN_014220</name>
</gene>
<keyword evidence="3" id="KW-0378">Hydrolase</keyword>
<evidence type="ECO:0000256" key="3">
    <source>
        <dbReference type="ARBA" id="ARBA00022801"/>
    </source>
</evidence>
<evidence type="ECO:0000256" key="6">
    <source>
        <dbReference type="SAM" id="MobiDB-lite"/>
    </source>
</evidence>
<evidence type="ECO:0000256" key="1">
    <source>
        <dbReference type="ARBA" id="ARBA00006581"/>
    </source>
</evidence>
<keyword evidence="4" id="KW-0546">Nucleotide metabolism</keyword>
<comment type="catalytic activity">
    <reaction evidence="5">
        <text>dUTP + H2O = dUMP + diphosphate + H(+)</text>
        <dbReference type="Rhea" id="RHEA:10248"/>
        <dbReference type="ChEBI" id="CHEBI:15377"/>
        <dbReference type="ChEBI" id="CHEBI:15378"/>
        <dbReference type="ChEBI" id="CHEBI:33019"/>
        <dbReference type="ChEBI" id="CHEBI:61555"/>
        <dbReference type="ChEBI" id="CHEBI:246422"/>
        <dbReference type="EC" id="3.6.1.23"/>
    </reaction>
</comment>
<dbReference type="InterPro" id="IPR033704">
    <property type="entry name" value="dUTPase_trimeric"/>
</dbReference>
<feature type="region of interest" description="Disordered" evidence="6">
    <location>
        <begin position="132"/>
        <end position="154"/>
    </location>
</feature>
<accession>A0A7U9TIY7</accession>
<evidence type="ECO:0000256" key="4">
    <source>
        <dbReference type="ARBA" id="ARBA00023080"/>
    </source>
</evidence>
<dbReference type="Gene3D" id="2.70.40.10">
    <property type="match status" value="1"/>
</dbReference>
<dbReference type="InterPro" id="IPR036157">
    <property type="entry name" value="dUTPase-like_sf"/>
</dbReference>
<dbReference type="Pfam" id="PF00692">
    <property type="entry name" value="dUTPase"/>
    <property type="match status" value="1"/>
</dbReference>
<dbReference type="EC" id="3.6.1.23" evidence="2"/>
<dbReference type="SUPFAM" id="SSF51283">
    <property type="entry name" value="dUTPase-like"/>
    <property type="match status" value="1"/>
</dbReference>
<dbReference type="RefSeq" id="WP_176240060.1">
    <property type="nucleotide sequence ID" value="NZ_AP024412.1"/>
</dbReference>
<organism evidence="8 9">
    <name type="scientific">Mariniplasma anaerobium</name>
    <dbReference type="NCBI Taxonomy" id="2735436"/>
    <lineage>
        <taxon>Bacteria</taxon>
        <taxon>Bacillati</taxon>
        <taxon>Mycoplasmatota</taxon>
        <taxon>Mollicutes</taxon>
        <taxon>Acholeplasmatales</taxon>
        <taxon>Acholeplasmataceae</taxon>
        <taxon>Mariniplasma</taxon>
    </lineage>
</organism>